<protein>
    <submittedName>
        <fullName evidence="1">Uncharacterized protein</fullName>
    </submittedName>
</protein>
<name>A0A1G5JU38_9BACL</name>
<proteinExistence type="predicted"/>
<accession>A0A1G5JU38</accession>
<reference evidence="2" key="1">
    <citation type="submission" date="2016-10" db="EMBL/GenBank/DDBJ databases">
        <authorList>
            <person name="Varghese N."/>
            <person name="Submissions S."/>
        </authorList>
    </citation>
    <scope>NUCLEOTIDE SEQUENCE [LARGE SCALE GENOMIC DNA]</scope>
    <source>
        <strain evidence="2">BL9</strain>
    </source>
</reference>
<dbReference type="RefSeq" id="WP_090922330.1">
    <property type="nucleotide sequence ID" value="NZ_FMVM01000012.1"/>
</dbReference>
<evidence type="ECO:0000313" key="1">
    <source>
        <dbReference type="EMBL" id="SCY91674.1"/>
    </source>
</evidence>
<dbReference type="AlphaFoldDB" id="A0A1G5JU38"/>
<gene>
    <name evidence="1" type="ORF">SAMN05720606_11215</name>
</gene>
<dbReference type="EMBL" id="FMVM01000012">
    <property type="protein sequence ID" value="SCY91674.1"/>
    <property type="molecule type" value="Genomic_DNA"/>
</dbReference>
<sequence>MLSVIVLGFKTEELIQIPEIAWAFHDSSASAGLSGREYALIIEKMVDRSDAILVNLNVEVMSTAEIIIMHRAFKTNKFILSVGSNISDPLIHSLPTQQVNDLKEALQHMQTHYMLISQG</sequence>
<evidence type="ECO:0000313" key="2">
    <source>
        <dbReference type="Proteomes" id="UP000198538"/>
    </source>
</evidence>
<dbReference type="STRING" id="582692.SAMN05720606_11215"/>
<organism evidence="1 2">
    <name type="scientific">Paenibacillus polysaccharolyticus</name>
    <dbReference type="NCBI Taxonomy" id="582692"/>
    <lineage>
        <taxon>Bacteria</taxon>
        <taxon>Bacillati</taxon>
        <taxon>Bacillota</taxon>
        <taxon>Bacilli</taxon>
        <taxon>Bacillales</taxon>
        <taxon>Paenibacillaceae</taxon>
        <taxon>Paenibacillus</taxon>
    </lineage>
</organism>
<keyword evidence="2" id="KW-1185">Reference proteome</keyword>
<dbReference type="Proteomes" id="UP000198538">
    <property type="component" value="Unassembled WGS sequence"/>
</dbReference>